<proteinExistence type="predicted"/>
<accession>A0A3D2XBD8</accession>
<sequence length="66" mass="7739">MDENNMNKNNLKSYSGLLIGLSFKVKVQNSGDTLNKFLLKRLRHFSEVFWANYMSNNCFFFVSYSS</sequence>
<evidence type="ECO:0000313" key="2">
    <source>
        <dbReference type="Proteomes" id="UP000262969"/>
    </source>
</evidence>
<name>A0A3D2XBD8_9FIRM</name>
<gene>
    <name evidence="1" type="ORF">DHW61_16100</name>
</gene>
<dbReference type="EMBL" id="DPVV01000529">
    <property type="protein sequence ID" value="HCL03903.1"/>
    <property type="molecule type" value="Genomic_DNA"/>
</dbReference>
<organism evidence="1 2">
    <name type="scientific">Lachnoclostridium phytofermentans</name>
    <dbReference type="NCBI Taxonomy" id="66219"/>
    <lineage>
        <taxon>Bacteria</taxon>
        <taxon>Bacillati</taxon>
        <taxon>Bacillota</taxon>
        <taxon>Clostridia</taxon>
        <taxon>Lachnospirales</taxon>
        <taxon>Lachnospiraceae</taxon>
    </lineage>
</organism>
<comment type="caution">
    <text evidence="1">The sequence shown here is derived from an EMBL/GenBank/DDBJ whole genome shotgun (WGS) entry which is preliminary data.</text>
</comment>
<dbReference type="Proteomes" id="UP000262969">
    <property type="component" value="Unassembled WGS sequence"/>
</dbReference>
<evidence type="ECO:0000313" key="1">
    <source>
        <dbReference type="EMBL" id="HCL03903.1"/>
    </source>
</evidence>
<dbReference type="AlphaFoldDB" id="A0A3D2XBD8"/>
<reference evidence="1 2" key="1">
    <citation type="journal article" date="2018" name="Nat. Biotechnol.">
        <title>A standardized bacterial taxonomy based on genome phylogeny substantially revises the tree of life.</title>
        <authorList>
            <person name="Parks D.H."/>
            <person name="Chuvochina M."/>
            <person name="Waite D.W."/>
            <person name="Rinke C."/>
            <person name="Skarshewski A."/>
            <person name="Chaumeil P.A."/>
            <person name="Hugenholtz P."/>
        </authorList>
    </citation>
    <scope>NUCLEOTIDE SEQUENCE [LARGE SCALE GENOMIC DNA]</scope>
    <source>
        <strain evidence="1">UBA11728</strain>
    </source>
</reference>
<protein>
    <submittedName>
        <fullName evidence="1">Uncharacterized protein</fullName>
    </submittedName>
</protein>